<feature type="transmembrane region" description="Helical" evidence="2">
    <location>
        <begin position="100"/>
        <end position="118"/>
    </location>
</feature>
<proteinExistence type="predicted"/>
<evidence type="ECO:0000313" key="4">
    <source>
        <dbReference type="EMBL" id="MFC1401908.1"/>
    </source>
</evidence>
<feature type="transmembrane region" description="Helical" evidence="2">
    <location>
        <begin position="130"/>
        <end position="151"/>
    </location>
</feature>
<accession>A0ABV6UKB1</accession>
<evidence type="ECO:0000256" key="1">
    <source>
        <dbReference type="SAM" id="MobiDB-lite"/>
    </source>
</evidence>
<gene>
    <name evidence="4" type="ORF">ACEZDJ_11485</name>
</gene>
<feature type="transmembrane region" description="Helical" evidence="2">
    <location>
        <begin position="179"/>
        <end position="200"/>
    </location>
</feature>
<evidence type="ECO:0000313" key="5">
    <source>
        <dbReference type="Proteomes" id="UP001592528"/>
    </source>
</evidence>
<dbReference type="EMBL" id="JBHEZZ010000005">
    <property type="protein sequence ID" value="MFC1401908.1"/>
    <property type="molecule type" value="Genomic_DNA"/>
</dbReference>
<dbReference type="RefSeq" id="WP_198037620.1">
    <property type="nucleotide sequence ID" value="NZ_JBHEZZ010000005.1"/>
</dbReference>
<organism evidence="4 5">
    <name type="scientific">Streptacidiphilus cavernicola</name>
    <dbReference type="NCBI Taxonomy" id="3342716"/>
    <lineage>
        <taxon>Bacteria</taxon>
        <taxon>Bacillati</taxon>
        <taxon>Actinomycetota</taxon>
        <taxon>Actinomycetes</taxon>
        <taxon>Kitasatosporales</taxon>
        <taxon>Streptomycetaceae</taxon>
        <taxon>Streptacidiphilus</taxon>
    </lineage>
</organism>
<feature type="region of interest" description="Disordered" evidence="1">
    <location>
        <begin position="1"/>
        <end position="38"/>
    </location>
</feature>
<feature type="transmembrane region" description="Helical" evidence="2">
    <location>
        <begin position="62"/>
        <end position="80"/>
    </location>
</feature>
<keyword evidence="5" id="KW-1185">Reference proteome</keyword>
<name>A0ABV6UKB1_9ACTN</name>
<feature type="domain" description="DUF1206" evidence="3">
    <location>
        <begin position="227"/>
        <end position="296"/>
    </location>
</feature>
<protein>
    <submittedName>
        <fullName evidence="4">DUF1206 domain-containing protein</fullName>
    </submittedName>
</protein>
<feature type="transmembrane region" description="Helical" evidence="2">
    <location>
        <begin position="268"/>
        <end position="290"/>
    </location>
</feature>
<sequence length="304" mass="32728">MDWTLSGRRHSPSRRTSSSRYGRSRTYRERRSGTRRRGGARRVAGAGAIDGLARAGFVARGVVYIVIGILAVLVALGFGRHDLDRAGALTAIADEPFGELLLWLLVIGFVGLTLWRAVRAVDSAESGGHRLLDAVRAVVYAIAAWSTYQFLAHGRTPTTSDDSAHDVSARLLHTDGGRVLMIVLSLAVIAVGIAIVVRAIGKRFAERLRTGWMTYRTRDLVLRLGQAGHIARGVIVGAFGVFALQAALSDTPGRSKGLDATLRSFAQTSFGPLVLVLVALGLIAFGLYSFAEARWRRTLGGVPR</sequence>
<dbReference type="InterPro" id="IPR009597">
    <property type="entry name" value="DUF1206"/>
</dbReference>
<keyword evidence="2" id="KW-0472">Membrane</keyword>
<evidence type="ECO:0000259" key="3">
    <source>
        <dbReference type="Pfam" id="PF06724"/>
    </source>
</evidence>
<evidence type="ECO:0000256" key="2">
    <source>
        <dbReference type="SAM" id="Phobius"/>
    </source>
</evidence>
<dbReference type="Proteomes" id="UP001592528">
    <property type="component" value="Unassembled WGS sequence"/>
</dbReference>
<reference evidence="4 5" key="1">
    <citation type="submission" date="2024-09" db="EMBL/GenBank/DDBJ databases">
        <authorList>
            <person name="Lee S.D."/>
        </authorList>
    </citation>
    <scope>NUCLEOTIDE SEQUENCE [LARGE SCALE GENOMIC DNA]</scope>
    <source>
        <strain evidence="4 5">N1-5</strain>
    </source>
</reference>
<keyword evidence="2" id="KW-0812">Transmembrane</keyword>
<comment type="caution">
    <text evidence="4">The sequence shown here is derived from an EMBL/GenBank/DDBJ whole genome shotgun (WGS) entry which is preliminary data.</text>
</comment>
<keyword evidence="2" id="KW-1133">Transmembrane helix</keyword>
<dbReference type="Pfam" id="PF06724">
    <property type="entry name" value="DUF1206"/>
    <property type="match status" value="3"/>
</dbReference>
<feature type="domain" description="DUF1206" evidence="3">
    <location>
        <begin position="134"/>
        <end position="200"/>
    </location>
</feature>
<feature type="transmembrane region" description="Helical" evidence="2">
    <location>
        <begin position="220"/>
        <end position="248"/>
    </location>
</feature>
<feature type="domain" description="DUF1206" evidence="3">
    <location>
        <begin position="55"/>
        <end position="121"/>
    </location>
</feature>